<organism evidence="1">
    <name type="scientific">marine sediment metagenome</name>
    <dbReference type="NCBI Taxonomy" id="412755"/>
    <lineage>
        <taxon>unclassified sequences</taxon>
        <taxon>metagenomes</taxon>
        <taxon>ecological metagenomes</taxon>
    </lineage>
</organism>
<gene>
    <name evidence="1" type="ORF">LCGC14_0161120</name>
</gene>
<accession>A0A0F9UVR5</accession>
<dbReference type="InterPro" id="IPR011335">
    <property type="entry name" value="Restrct_endonuc-II-like"/>
</dbReference>
<dbReference type="Pfam" id="PF02021">
    <property type="entry name" value="UPF0102"/>
    <property type="match status" value="1"/>
</dbReference>
<comment type="caution">
    <text evidence="1">The sequence shown here is derived from an EMBL/GenBank/DDBJ whole genome shotgun (WGS) entry which is preliminary data.</text>
</comment>
<dbReference type="SUPFAM" id="SSF52980">
    <property type="entry name" value="Restriction endonuclease-like"/>
    <property type="match status" value="1"/>
</dbReference>
<dbReference type="PANTHER" id="PTHR34039">
    <property type="entry name" value="UPF0102 PROTEIN YRAN"/>
    <property type="match status" value="1"/>
</dbReference>
<sequence length="154" mass="17495">MSSEALLSSVALCEGGGGEGHQFLNMGFSTKKLGDLGEKIAIDYLKTKGYQILAENYIPRWASFDRKEIDIVAKKADTIIFFEVKTLRQVQGKQFLPEDKVNFLKQKKIKKAAESFLLEKKIPLDTKWQIDIISIRINPILKKAKIRHLQNTVS</sequence>
<protein>
    <submittedName>
        <fullName evidence="1">Uncharacterized protein</fullName>
    </submittedName>
</protein>
<dbReference type="EMBL" id="LAZR01000060">
    <property type="protein sequence ID" value="KKN97150.1"/>
    <property type="molecule type" value="Genomic_DNA"/>
</dbReference>
<proteinExistence type="inferred from homology"/>
<reference evidence="1" key="1">
    <citation type="journal article" date="2015" name="Nature">
        <title>Complex archaea that bridge the gap between prokaryotes and eukaryotes.</title>
        <authorList>
            <person name="Spang A."/>
            <person name="Saw J.H."/>
            <person name="Jorgensen S.L."/>
            <person name="Zaremba-Niedzwiedzka K."/>
            <person name="Martijn J."/>
            <person name="Lind A.E."/>
            <person name="van Eijk R."/>
            <person name="Schleper C."/>
            <person name="Guy L."/>
            <person name="Ettema T.J."/>
        </authorList>
    </citation>
    <scope>NUCLEOTIDE SEQUENCE</scope>
</reference>
<dbReference type="GO" id="GO:0003676">
    <property type="term" value="F:nucleic acid binding"/>
    <property type="evidence" value="ECO:0007669"/>
    <property type="project" value="InterPro"/>
</dbReference>
<dbReference type="PANTHER" id="PTHR34039:SF1">
    <property type="entry name" value="UPF0102 PROTEIN YRAN"/>
    <property type="match status" value="1"/>
</dbReference>
<dbReference type="InterPro" id="IPR003509">
    <property type="entry name" value="UPF0102_YraN-like"/>
</dbReference>
<name>A0A0F9UVR5_9ZZZZ</name>
<dbReference type="InterPro" id="IPR011856">
    <property type="entry name" value="tRNA_endonuc-like_dom_sf"/>
</dbReference>
<dbReference type="AlphaFoldDB" id="A0A0F9UVR5"/>
<evidence type="ECO:0000313" key="1">
    <source>
        <dbReference type="EMBL" id="KKN97150.1"/>
    </source>
</evidence>
<dbReference type="Gene3D" id="3.40.1350.10">
    <property type="match status" value="1"/>
</dbReference>
<dbReference type="HAMAP" id="MF_00048">
    <property type="entry name" value="UPF0102"/>
    <property type="match status" value="1"/>
</dbReference>